<evidence type="ECO:0000313" key="3">
    <source>
        <dbReference type="EMBL" id="NHK28002.1"/>
    </source>
</evidence>
<dbReference type="Gene3D" id="1.20.1050.10">
    <property type="match status" value="1"/>
</dbReference>
<dbReference type="RefSeq" id="WP_155139637.1">
    <property type="nucleotide sequence ID" value="NZ_BMGZ01000002.1"/>
</dbReference>
<dbReference type="EMBL" id="BMGZ01000002">
    <property type="protein sequence ID" value="GGH97171.1"/>
    <property type="molecule type" value="Genomic_DNA"/>
</dbReference>
<reference evidence="3 5" key="2">
    <citation type="submission" date="2020-02" db="EMBL/GenBank/DDBJ databases">
        <title>Genome sequence of Parvularcula flava strain NH6-79.</title>
        <authorList>
            <person name="Abdul Karim M.H."/>
            <person name="Lam M.Q."/>
            <person name="Chen S.J."/>
            <person name="Yahya A."/>
            <person name="Shahir S."/>
            <person name="Shamsir M.S."/>
            <person name="Chong C.S."/>
        </authorList>
    </citation>
    <scope>NUCLEOTIDE SEQUENCE [LARGE SCALE GENOMIC DNA]</scope>
    <source>
        <strain evidence="3 5">NH6-79</strain>
    </source>
</reference>
<accession>A0A8J3ERE1</accession>
<dbReference type="InterPro" id="IPR004045">
    <property type="entry name" value="Glutathione_S-Trfase_N"/>
</dbReference>
<protein>
    <submittedName>
        <fullName evidence="2">Glutathione S-transferase</fullName>
    </submittedName>
</protein>
<evidence type="ECO:0000313" key="5">
    <source>
        <dbReference type="Proteomes" id="UP000818603"/>
    </source>
</evidence>
<dbReference type="Proteomes" id="UP000818603">
    <property type="component" value="Unassembled WGS sequence"/>
</dbReference>
<dbReference type="Proteomes" id="UP000621856">
    <property type="component" value="Unassembled WGS sequence"/>
</dbReference>
<proteinExistence type="predicted"/>
<dbReference type="GO" id="GO:0005737">
    <property type="term" value="C:cytoplasm"/>
    <property type="evidence" value="ECO:0007669"/>
    <property type="project" value="TreeGrafter"/>
</dbReference>
<comment type="caution">
    <text evidence="2">The sequence shown here is derived from an EMBL/GenBank/DDBJ whole genome shotgun (WGS) entry which is preliminary data.</text>
</comment>
<gene>
    <name evidence="2" type="primary">gst-1</name>
    <name evidence="3" type="ORF">FF098_008810</name>
    <name evidence="2" type="ORF">GCM10011355_17740</name>
</gene>
<dbReference type="InterPro" id="IPR036249">
    <property type="entry name" value="Thioredoxin-like_sf"/>
</dbReference>
<dbReference type="Pfam" id="PF13417">
    <property type="entry name" value="GST_N_3"/>
    <property type="match status" value="1"/>
</dbReference>
<feature type="domain" description="GST N-terminal" evidence="1">
    <location>
        <begin position="1"/>
        <end position="80"/>
    </location>
</feature>
<dbReference type="PANTHER" id="PTHR43968:SF6">
    <property type="entry name" value="GLUTATHIONE S-TRANSFERASE OMEGA"/>
    <property type="match status" value="1"/>
</dbReference>
<sequence length="202" mass="22662">MKLYGSTTSPFVRNCFLVAAHHGLGESLEVVRIDTAGDRAHLQAMNPLGKIPVLETDDGEMIYDSAVICDYLDTIGEGDSLFVNEDLPPWRIRTLLALCNGVLDACVSRTMMRLRTPDGEAQSPWWMQRWADNVATGVKAMAASLDEITDHKTMASIAFVTTLDYLDFRMPELGWRTDYPDMAAWVDEQLAQDLFKSTDPRR</sequence>
<dbReference type="SUPFAM" id="SSF52833">
    <property type="entry name" value="Thioredoxin-like"/>
    <property type="match status" value="1"/>
</dbReference>
<dbReference type="PANTHER" id="PTHR43968">
    <property type="match status" value="1"/>
</dbReference>
<dbReference type="Gene3D" id="3.40.30.10">
    <property type="entry name" value="Glutaredoxin"/>
    <property type="match status" value="1"/>
</dbReference>
<organism evidence="2 4">
    <name type="scientific">Aquisalinus luteolus</name>
    <dbReference type="NCBI Taxonomy" id="1566827"/>
    <lineage>
        <taxon>Bacteria</taxon>
        <taxon>Pseudomonadati</taxon>
        <taxon>Pseudomonadota</taxon>
        <taxon>Alphaproteobacteria</taxon>
        <taxon>Parvularculales</taxon>
        <taxon>Parvularculaceae</taxon>
        <taxon>Aquisalinus</taxon>
    </lineage>
</organism>
<dbReference type="InterPro" id="IPR036282">
    <property type="entry name" value="Glutathione-S-Trfase_C_sf"/>
</dbReference>
<evidence type="ECO:0000313" key="2">
    <source>
        <dbReference type="EMBL" id="GGH97171.1"/>
    </source>
</evidence>
<reference evidence="2" key="1">
    <citation type="journal article" date="2014" name="Int. J. Syst. Evol. Microbiol.">
        <title>Complete genome sequence of Corynebacterium casei LMG S-19264T (=DSM 44701T), isolated from a smear-ripened cheese.</title>
        <authorList>
            <consortium name="US DOE Joint Genome Institute (JGI-PGF)"/>
            <person name="Walter F."/>
            <person name="Albersmeier A."/>
            <person name="Kalinowski J."/>
            <person name="Ruckert C."/>
        </authorList>
    </citation>
    <scope>NUCLEOTIDE SEQUENCE</scope>
    <source>
        <strain evidence="2">CGMCC 1.14984</strain>
    </source>
</reference>
<dbReference type="InterPro" id="IPR050983">
    <property type="entry name" value="GST_Omega/HSP26"/>
</dbReference>
<reference evidence="2" key="3">
    <citation type="submission" date="2020-09" db="EMBL/GenBank/DDBJ databases">
        <authorList>
            <person name="Sun Q."/>
            <person name="Zhou Y."/>
        </authorList>
    </citation>
    <scope>NUCLEOTIDE SEQUENCE</scope>
    <source>
        <strain evidence="2">CGMCC 1.14984</strain>
    </source>
</reference>
<dbReference type="PROSITE" id="PS50404">
    <property type="entry name" value="GST_NTER"/>
    <property type="match status" value="1"/>
</dbReference>
<keyword evidence="5" id="KW-1185">Reference proteome</keyword>
<evidence type="ECO:0000259" key="1">
    <source>
        <dbReference type="PROSITE" id="PS50404"/>
    </source>
</evidence>
<dbReference type="SUPFAM" id="SSF47616">
    <property type="entry name" value="GST C-terminal domain-like"/>
    <property type="match status" value="1"/>
</dbReference>
<dbReference type="EMBL" id="VCJR02000002">
    <property type="protein sequence ID" value="NHK28002.1"/>
    <property type="molecule type" value="Genomic_DNA"/>
</dbReference>
<dbReference type="Pfam" id="PF13410">
    <property type="entry name" value="GST_C_2"/>
    <property type="match status" value="1"/>
</dbReference>
<dbReference type="AlphaFoldDB" id="A0A8J3ERE1"/>
<evidence type="ECO:0000313" key="4">
    <source>
        <dbReference type="Proteomes" id="UP000621856"/>
    </source>
</evidence>
<name>A0A8J3ERE1_9PROT</name>
<dbReference type="CDD" id="cd03049">
    <property type="entry name" value="GST_N_3"/>
    <property type="match status" value="1"/>
</dbReference>